<gene>
    <name evidence="12" type="ORF">KOW79_016901</name>
</gene>
<feature type="compositionally biased region" description="Basic and acidic residues" evidence="8">
    <location>
        <begin position="1254"/>
        <end position="1273"/>
    </location>
</feature>
<dbReference type="Pfam" id="PF07989">
    <property type="entry name" value="Cnn_1N"/>
    <property type="match status" value="1"/>
</dbReference>
<reference evidence="12 13" key="1">
    <citation type="submission" date="2021-06" db="EMBL/GenBank/DDBJ databases">
        <title>Chromosome-level genome assembly of the red-tail catfish (Hemibagrus wyckioides).</title>
        <authorList>
            <person name="Shao F."/>
        </authorList>
    </citation>
    <scope>NUCLEOTIDE SEQUENCE [LARGE SCALE GENOMIC DNA]</scope>
    <source>
        <strain evidence="12">EC202008001</strain>
        <tissue evidence="12">Blood</tissue>
    </source>
</reference>
<feature type="compositionally biased region" description="Basic and acidic residues" evidence="8">
    <location>
        <begin position="1287"/>
        <end position="1300"/>
    </location>
</feature>
<dbReference type="OrthoDB" id="10255000at2759"/>
<dbReference type="PANTHER" id="PTHR46501">
    <property type="entry name" value="MYOMEGALIN"/>
    <property type="match status" value="1"/>
</dbReference>
<feature type="coiled-coil region" evidence="7">
    <location>
        <begin position="287"/>
        <end position="411"/>
    </location>
</feature>
<dbReference type="EMBL" id="JAHKSW010000020">
    <property type="protein sequence ID" value="KAG7319758.1"/>
    <property type="molecule type" value="Genomic_DNA"/>
</dbReference>
<dbReference type="Pfam" id="PF23246">
    <property type="entry name" value="CC_CDK5RAP2"/>
    <property type="match status" value="1"/>
</dbReference>
<dbReference type="GO" id="GO:0060090">
    <property type="term" value="F:molecular adaptor activity"/>
    <property type="evidence" value="ECO:0007669"/>
    <property type="project" value="TreeGrafter"/>
</dbReference>
<dbReference type="GO" id="GO:0007098">
    <property type="term" value="P:centrosome cycle"/>
    <property type="evidence" value="ECO:0007669"/>
    <property type="project" value="TreeGrafter"/>
</dbReference>
<evidence type="ECO:0000256" key="6">
    <source>
        <dbReference type="ARBA" id="ARBA00023212"/>
    </source>
</evidence>
<keyword evidence="13" id="KW-1185">Reference proteome</keyword>
<feature type="coiled-coil region" evidence="7">
    <location>
        <begin position="451"/>
        <end position="605"/>
    </location>
</feature>
<feature type="compositionally biased region" description="Acidic residues" evidence="8">
    <location>
        <begin position="1351"/>
        <end position="1362"/>
    </location>
</feature>
<evidence type="ECO:0000256" key="8">
    <source>
        <dbReference type="SAM" id="MobiDB-lite"/>
    </source>
</evidence>
<evidence type="ECO:0000256" key="3">
    <source>
        <dbReference type="ARBA" id="ARBA00022490"/>
    </source>
</evidence>
<feature type="coiled-coil region" evidence="7">
    <location>
        <begin position="2199"/>
        <end position="2233"/>
    </location>
</feature>
<comment type="caution">
    <text evidence="12">The sequence shown here is derived from an EMBL/GenBank/DDBJ whole genome shotgun (WGS) entry which is preliminary data.</text>
</comment>
<feature type="compositionally biased region" description="Acidic residues" evidence="8">
    <location>
        <begin position="1185"/>
        <end position="1218"/>
    </location>
</feature>
<feature type="region of interest" description="Disordered" evidence="8">
    <location>
        <begin position="1604"/>
        <end position="1625"/>
    </location>
</feature>
<dbReference type="Proteomes" id="UP000824219">
    <property type="component" value="Linkage Group LG20"/>
</dbReference>
<keyword evidence="3" id="KW-0963">Cytoplasm</keyword>
<keyword evidence="9" id="KW-0472">Membrane</keyword>
<feature type="coiled-coil region" evidence="7">
    <location>
        <begin position="1999"/>
        <end position="2166"/>
    </location>
</feature>
<evidence type="ECO:0000259" key="11">
    <source>
        <dbReference type="Pfam" id="PF23246"/>
    </source>
</evidence>
<dbReference type="InterPro" id="IPR052593">
    <property type="entry name" value="MT-associated_AKAP9-binding"/>
</dbReference>
<dbReference type="InterPro" id="IPR012943">
    <property type="entry name" value="Cnn_1N"/>
</dbReference>
<evidence type="ECO:0000256" key="1">
    <source>
        <dbReference type="ARBA" id="ARBA00004245"/>
    </source>
</evidence>
<feature type="domain" description="CDK5 regulatory subunit-associated protein 2/Myomegalin coiled coil" evidence="11">
    <location>
        <begin position="1075"/>
        <end position="1177"/>
    </location>
</feature>
<feature type="compositionally biased region" description="Polar residues" evidence="8">
    <location>
        <begin position="1943"/>
        <end position="1964"/>
    </location>
</feature>
<keyword evidence="7" id="KW-0175">Coiled coil</keyword>
<feature type="coiled-coil region" evidence="7">
    <location>
        <begin position="1429"/>
        <end position="1456"/>
    </location>
</feature>
<evidence type="ECO:0000256" key="2">
    <source>
        <dbReference type="ARBA" id="ARBA00004555"/>
    </source>
</evidence>
<feature type="compositionally biased region" description="Basic and acidic residues" evidence="8">
    <location>
        <begin position="1328"/>
        <end position="1340"/>
    </location>
</feature>
<evidence type="ECO:0000256" key="9">
    <source>
        <dbReference type="SAM" id="Phobius"/>
    </source>
</evidence>
<feature type="coiled-coil region" evidence="7">
    <location>
        <begin position="2416"/>
        <end position="2489"/>
    </location>
</feature>
<proteinExistence type="predicted"/>
<dbReference type="GO" id="GO:0090063">
    <property type="term" value="P:positive regulation of microtubule nucleation"/>
    <property type="evidence" value="ECO:0007669"/>
    <property type="project" value="TreeGrafter"/>
</dbReference>
<feature type="region of interest" description="Disordered" evidence="8">
    <location>
        <begin position="1033"/>
        <end position="1055"/>
    </location>
</feature>
<evidence type="ECO:0008006" key="14">
    <source>
        <dbReference type="Google" id="ProtNLM"/>
    </source>
</evidence>
<keyword evidence="9" id="KW-0812">Transmembrane</keyword>
<feature type="region of interest" description="Disordered" evidence="8">
    <location>
        <begin position="1778"/>
        <end position="1807"/>
    </location>
</feature>
<feature type="region of interest" description="Disordered" evidence="8">
    <location>
        <begin position="1179"/>
        <end position="1375"/>
    </location>
</feature>
<evidence type="ECO:0000259" key="10">
    <source>
        <dbReference type="Pfam" id="PF07989"/>
    </source>
</evidence>
<feature type="coiled-coil region" evidence="7">
    <location>
        <begin position="664"/>
        <end position="765"/>
    </location>
</feature>
<dbReference type="InterPro" id="IPR056273">
    <property type="entry name" value="CDK5RAP2_MYOME_CC"/>
</dbReference>
<feature type="region of interest" description="Disordered" evidence="8">
    <location>
        <begin position="1830"/>
        <end position="1862"/>
    </location>
</feature>
<dbReference type="PANTHER" id="PTHR46501:SF2">
    <property type="entry name" value="MYOMEGALIN"/>
    <property type="match status" value="1"/>
</dbReference>
<evidence type="ECO:0000256" key="7">
    <source>
        <dbReference type="SAM" id="Coils"/>
    </source>
</evidence>
<evidence type="ECO:0000256" key="4">
    <source>
        <dbReference type="ARBA" id="ARBA00022553"/>
    </source>
</evidence>
<feature type="compositionally biased region" description="Basic and acidic residues" evidence="8">
    <location>
        <begin position="1503"/>
        <end position="1514"/>
    </location>
</feature>
<feature type="compositionally biased region" description="Polar residues" evidence="8">
    <location>
        <begin position="1274"/>
        <end position="1286"/>
    </location>
</feature>
<dbReference type="GO" id="GO:0005794">
    <property type="term" value="C:Golgi apparatus"/>
    <property type="evidence" value="ECO:0007669"/>
    <property type="project" value="UniProtKB-SubCell"/>
</dbReference>
<protein>
    <recommendedName>
        <fullName evidence="14">Myomegalin-like</fullName>
    </recommendedName>
</protein>
<organism evidence="12 13">
    <name type="scientific">Hemibagrus wyckioides</name>
    <dbReference type="NCBI Taxonomy" id="337641"/>
    <lineage>
        <taxon>Eukaryota</taxon>
        <taxon>Metazoa</taxon>
        <taxon>Chordata</taxon>
        <taxon>Craniata</taxon>
        <taxon>Vertebrata</taxon>
        <taxon>Euteleostomi</taxon>
        <taxon>Actinopterygii</taxon>
        <taxon>Neopterygii</taxon>
        <taxon>Teleostei</taxon>
        <taxon>Ostariophysi</taxon>
        <taxon>Siluriformes</taxon>
        <taxon>Bagridae</taxon>
        <taxon>Hemibagrus</taxon>
    </lineage>
</organism>
<feature type="compositionally biased region" description="Polar residues" evidence="8">
    <location>
        <begin position="1779"/>
        <end position="1807"/>
    </location>
</feature>
<dbReference type="GO" id="GO:0005813">
    <property type="term" value="C:centrosome"/>
    <property type="evidence" value="ECO:0007669"/>
    <property type="project" value="TreeGrafter"/>
</dbReference>
<feature type="coiled-coil region" evidence="7">
    <location>
        <begin position="802"/>
        <end position="836"/>
    </location>
</feature>
<name>A0A9D3SHL6_9TELE</name>
<feature type="region of interest" description="Disordered" evidence="8">
    <location>
        <begin position="1499"/>
        <end position="1521"/>
    </location>
</feature>
<dbReference type="GO" id="GO:1903358">
    <property type="term" value="P:regulation of Golgi organization"/>
    <property type="evidence" value="ECO:0007669"/>
    <property type="project" value="TreeGrafter"/>
</dbReference>
<evidence type="ECO:0000313" key="13">
    <source>
        <dbReference type="Proteomes" id="UP000824219"/>
    </source>
</evidence>
<keyword evidence="5" id="KW-0333">Golgi apparatus</keyword>
<keyword evidence="6" id="KW-0206">Cytoskeleton</keyword>
<keyword evidence="4" id="KW-0597">Phosphoprotein</keyword>
<feature type="domain" description="Centrosomin N-terminal motif 1" evidence="10">
    <location>
        <begin position="286"/>
        <end position="354"/>
    </location>
</feature>
<feature type="transmembrane region" description="Helical" evidence="9">
    <location>
        <begin position="131"/>
        <end position="153"/>
    </location>
</feature>
<accession>A0A9D3SHL6</accession>
<evidence type="ECO:0000256" key="5">
    <source>
        <dbReference type="ARBA" id="ARBA00023034"/>
    </source>
</evidence>
<comment type="subcellular location">
    <subcellularLocation>
        <location evidence="1">Cytoplasm</location>
        <location evidence="1">Cytoskeleton</location>
    </subcellularLocation>
    <subcellularLocation>
        <location evidence="2">Golgi apparatus</location>
    </subcellularLocation>
</comment>
<keyword evidence="9" id="KW-1133">Transmembrane helix</keyword>
<feature type="region of interest" description="Disordered" evidence="8">
    <location>
        <begin position="1935"/>
        <end position="1965"/>
    </location>
</feature>
<feature type="region of interest" description="Disordered" evidence="8">
    <location>
        <begin position="1888"/>
        <end position="1920"/>
    </location>
</feature>
<sequence length="2535" mass="289445">MANEEALKSLMFTLSYMLMKRRRDMNNAETQRRREVQRRVRHRQYFLQRQRRMMMMLIAQGTRPITVARTRAWSNTPSTDWNGGQLMSTASFITMAGPLEPSDLKPPTEDDVLFTNYIPPARDAIHMPIHVLYMVLATIIIVMTLYAIIGHLIKDLLHDFADWLLGKQPEEVEINFLEARDKFMADWCPETTPELEELARAEQIKVVMESSNHTPAIWVISDEKRRHRAEVCSRMEWTDETGLPSWPASERECIVDQQGNVCRNTGHMTDYLSDDAEKAPPLQAHTLREFEQHLNDLKKENFSLKLRIYFLEERIQQKYENNSDDVYRTNIELKVEVESLKQELQEKQQLLDKALTTAESLTNNNEAELQRCCEARQQEIDHMQQVLQTKIQLLQEEAQLARNEAERMASLAESCSQHPPVTMEPITKEMSVAKSCQPPNLLPDNTASKRIEELTAAVRCKEMLIRELTEERSSLRERVTEMEEQLQELSTSLLQKERDAEFYQEELGRERLRVQEEMQSLIEEQQSQLNQYESAAGQCVSELQKAQLQVQSLQSKIQESETSNKKLQEKLGDMETELRSIRQAAQSQERTIQSLTESLNTKETESQELYQVIEGQNATLCKLREMAHRSQLQHSQVVEGGDLQGEVVALQSSLFCCQLELEANQRAQRQNQRMAEDLAHSRDRLHSDLEAALQHRETTEKYNQDLRSTVQQLRSELQVKDAQLKEYEADKHSEVSARDKTISELQFALREKERTVQEYSELLDQPTESGRPRDALLDKLKSRIRDRDKALERSIDEKFRCLEEKETEVRKLQLALREKERDLERLRCILTNNEETITSIDGLMRSKDLELEQTQESFRKMQWLKQQSDEKNTITLRERDNIIAQLHTTLHARSKETEDLTAALLAKLSPSPNEVVEELKSRLALKERLFQEVLSERSRQTQEHHTLIQDLLNTISSRDQYIKESGERLRQVITERTGQLNEMRRQLVSREQELSDVTRERERERERGAPLAMEMERLQSILREKESLIQDLMQSQEEATSRPSATTLRSGDSNSELEMQAVKEELQIALRKHRETERELLELRSALTKKPETRITTDPQSALEQLVSEYQQLNQALRAEKKLYQNLNHMQSTEDSMGKTQALHMELDTVQALRGQLEEVLSRTRDTALALDRAAKAHADYGEFSTDEDEDEIEDDDDDDDDEEEEGSSSEEFTDSIEEDVKLTAESLASTENAGVSEGPVSRRISQEAMRGGWQDEVKQKKGEERETGEERSQLSQAGCTSLSQDRCTRSNLQEEKRNLELSGSRSGQDSGSGCGPGTERNVSVKCRRWEQSETDRLNPHDQQQTHMLIEEEEDEYEDEEEKDMRASRGKRGLPTVTLREGAGKRRCNRPHSLDLGVLLTRKTTGEESSTQEIGGENGGSAGFWQHVEAGLREQAERLRSDLALSRQESRELRERLMVSEATVHAQADQLKEYRELLTESAVQQDSKQVQVDLQDLGYETSGRSENEAEREDASSPEFDDIELCNSLSRPSYGSVGNSWHQHGDGSQPDDLLVQDLRAQLTRCHKVIRGLQIRVRSLSTTSDYASSLERTSRKVNWAFQESPAHSGLEDDEGWHSDGPAIGPLKSNRDLQELMSRVASLENQIRNSKLEEKRGAEEGKSATWPGKYNTLIQAQARELSHLRQRMREGRGICHILTQHLGDTTKAFEELLRANDIDYYMGQSFREQLSQSSSLIQRISIKLSGRDRSEVQDDKMGHELLALRLSKELQQKDKIIESLHTKLQQRPDTPSSSHAPSETTDQSDRTSFVSDERASINEDLELCSDVDAVSEYAQEEPAPRSNDADRPSFLPVPPSIQSPITPYRTKESTTGVYSVPLYGSLPLAQTHPWSNSSNNLTSDPLPFFGPLTPQQHQQGLRRPPIRSFSLPHSLSSYPLMGSALPDPSHYTQLSHHSLHQPQKSDSSLVGSSAPWDMDSIIQPIIGLTGAPGYQSGNSHSGVDLIEEHLREIRTLRQRLEDSIRTNERLRQQLETRLAKAARDGAAPTNIYIQGLDTVTQLSNEIRVLKEENLSLQSRLQASRDNIEEVEQLREAVLSGRARLKQAELEAEQWKEELRRHQTHSCEQSQQIQQLRQERQSNQEHNNRLQHEVSLLQQQLSESRQLLHSLQCELQLYDRVCTGSKSAPTGYLSGLPYSSAPAVGELNQLLMEVRALRAQLERSVQENSALRIQLQKQLEQQLNSASLEQRPSSLMPASPLRDALYRRQLLHDPSPSPPVRDVGPFPSGPPCSPYSELEESSLTANDSLEPHVELEGDAPDGSFANRNGRHAIGHVDDFSALQQQVLEGRGLVHRMEATLNTCLNTALMEVNTGKALDYASVKTLLSNTKTLRQILEEAMSLLKMFWRAALPSSDSPAQYLQKEQSMKEEIQSLRMRIAEQEEVLQNTIQRLRSTSRTKESMETFIVSQLSRTRDVLKKARANLEKNELRISSLSSSSSSLYHGQVLKGAYPGSSDRGCVTPVIAMETSSPRLAKKRARECLH</sequence>
<feature type="region of interest" description="Disordered" evidence="8">
    <location>
        <begin position="2263"/>
        <end position="2296"/>
    </location>
</feature>
<evidence type="ECO:0000313" key="12">
    <source>
        <dbReference type="EMBL" id="KAG7319758.1"/>
    </source>
</evidence>